<proteinExistence type="inferred from homology"/>
<comment type="subcellular location">
    <subcellularLocation>
        <location evidence="2">Gas vesicle</location>
    </subcellularLocation>
</comment>
<accession>A0ABR9JVF4</accession>
<dbReference type="PANTHER" id="PTHR36852">
    <property type="entry name" value="PROTEIN GVPL 2"/>
    <property type="match status" value="1"/>
</dbReference>
<protein>
    <recommendedName>
        <fullName evidence="7">Gas vesicle protein GvpL/GvpF</fullName>
    </recommendedName>
</protein>
<dbReference type="EMBL" id="JADBDZ010000001">
    <property type="protein sequence ID" value="MBE1534551.1"/>
    <property type="molecule type" value="Genomic_DNA"/>
</dbReference>
<evidence type="ECO:0000256" key="2">
    <source>
        <dbReference type="ARBA" id="ARBA00035108"/>
    </source>
</evidence>
<evidence type="ECO:0008006" key="7">
    <source>
        <dbReference type="Google" id="ProtNLM"/>
    </source>
</evidence>
<evidence type="ECO:0000256" key="4">
    <source>
        <dbReference type="SAM" id="MobiDB-lite"/>
    </source>
</evidence>
<dbReference type="PANTHER" id="PTHR36852:SF1">
    <property type="entry name" value="PROTEIN GVPL 2"/>
    <property type="match status" value="1"/>
</dbReference>
<gene>
    <name evidence="5" type="ORF">H4W34_004384</name>
</gene>
<comment type="similarity">
    <text evidence="3">Belongs to the gas vesicle GvpF/GvpL family.</text>
</comment>
<feature type="compositionally biased region" description="Basic and acidic residues" evidence="4">
    <location>
        <begin position="270"/>
        <end position="279"/>
    </location>
</feature>
<evidence type="ECO:0000313" key="6">
    <source>
        <dbReference type="Proteomes" id="UP000627838"/>
    </source>
</evidence>
<organism evidence="5 6">
    <name type="scientific">Actinomadura algeriensis</name>
    <dbReference type="NCBI Taxonomy" id="1679523"/>
    <lineage>
        <taxon>Bacteria</taxon>
        <taxon>Bacillati</taxon>
        <taxon>Actinomycetota</taxon>
        <taxon>Actinomycetes</taxon>
        <taxon>Streptosporangiales</taxon>
        <taxon>Thermomonosporaceae</taxon>
        <taxon>Actinomadura</taxon>
    </lineage>
</organism>
<dbReference type="Proteomes" id="UP000627838">
    <property type="component" value="Unassembled WGS sequence"/>
</dbReference>
<evidence type="ECO:0000313" key="5">
    <source>
        <dbReference type="EMBL" id="MBE1534551.1"/>
    </source>
</evidence>
<name>A0ABR9JVF4_9ACTN</name>
<reference evidence="5 6" key="1">
    <citation type="submission" date="2020-10" db="EMBL/GenBank/DDBJ databases">
        <title>Sequencing the genomes of 1000 actinobacteria strains.</title>
        <authorList>
            <person name="Klenk H.-P."/>
        </authorList>
    </citation>
    <scope>NUCLEOTIDE SEQUENCE [LARGE SCALE GENOMIC DNA]</scope>
    <source>
        <strain evidence="5 6">DSM 46744</strain>
    </source>
</reference>
<evidence type="ECO:0000256" key="1">
    <source>
        <dbReference type="ARBA" id="ARBA00022987"/>
    </source>
</evidence>
<sequence>MTVAPTRETTAELSYVYAVGPAVPELERTAPRLTGMLERPVHLVEARGLAAIVSSVPEAEFGEEGFKDQLEDLGRLEVIARTHHGVVDALFRAVTVLPLRLATVYRDDERVAAMLAESGAGFTALLERLAGHLECGVKVYALPRPSPNRPSAPSRADGGGAGSGRAYLQRRKAQRTRHEDAAREAAETAARVREVAAAHAVDRVAHRPQQGELATGEGRNITNDAYLVPMAATDEFAAAVRESARDLPGVRVEVTGPWAPYSFATPQAPRVEDGDRRGR</sequence>
<keyword evidence="1" id="KW-0304">Gas vesicle</keyword>
<evidence type="ECO:0000256" key="3">
    <source>
        <dbReference type="ARBA" id="ARBA00035643"/>
    </source>
</evidence>
<dbReference type="Pfam" id="PF06386">
    <property type="entry name" value="GvpL_GvpF"/>
    <property type="match status" value="1"/>
</dbReference>
<dbReference type="InterPro" id="IPR009430">
    <property type="entry name" value="GvpL/GvpF"/>
</dbReference>
<keyword evidence="6" id="KW-1185">Reference proteome</keyword>
<comment type="caution">
    <text evidence="5">The sequence shown here is derived from an EMBL/GenBank/DDBJ whole genome shotgun (WGS) entry which is preliminary data.</text>
</comment>
<feature type="region of interest" description="Disordered" evidence="4">
    <location>
        <begin position="259"/>
        <end position="279"/>
    </location>
</feature>
<feature type="region of interest" description="Disordered" evidence="4">
    <location>
        <begin position="143"/>
        <end position="178"/>
    </location>
</feature>
<dbReference type="RefSeq" id="WP_192760906.1">
    <property type="nucleotide sequence ID" value="NZ_JADBDZ010000001.1"/>
</dbReference>